<name>A0ABU6GV70_9BACL</name>
<dbReference type="EMBL" id="JARLKZ010000026">
    <property type="protein sequence ID" value="MEC0243649.1"/>
    <property type="molecule type" value="Genomic_DNA"/>
</dbReference>
<accession>A0ABU6GV70</accession>
<comment type="caution">
    <text evidence="1">The sequence shown here is derived from an EMBL/GenBank/DDBJ whole genome shotgun (WGS) entry which is preliminary data.</text>
</comment>
<gene>
    <name evidence="1" type="ORF">P4H66_27950</name>
</gene>
<evidence type="ECO:0000313" key="2">
    <source>
        <dbReference type="Proteomes" id="UP001344632"/>
    </source>
</evidence>
<keyword evidence="2" id="KW-1185">Reference proteome</keyword>
<organism evidence="1 2">
    <name type="scientific">Paenibacillus dokdonensis</name>
    <dbReference type="NCBI Taxonomy" id="2567944"/>
    <lineage>
        <taxon>Bacteria</taxon>
        <taxon>Bacillati</taxon>
        <taxon>Bacillota</taxon>
        <taxon>Bacilli</taxon>
        <taxon>Bacillales</taxon>
        <taxon>Paenibacillaceae</taxon>
        <taxon>Paenibacillus</taxon>
    </lineage>
</organism>
<proteinExistence type="predicted"/>
<protein>
    <submittedName>
        <fullName evidence="1">Uncharacterized protein</fullName>
    </submittedName>
</protein>
<dbReference type="Proteomes" id="UP001344632">
    <property type="component" value="Unassembled WGS sequence"/>
</dbReference>
<reference evidence="1 2" key="1">
    <citation type="submission" date="2023-03" db="EMBL/GenBank/DDBJ databases">
        <title>Bacillus Genome Sequencing.</title>
        <authorList>
            <person name="Dunlap C."/>
        </authorList>
    </citation>
    <scope>NUCLEOTIDE SEQUENCE [LARGE SCALE GENOMIC DNA]</scope>
    <source>
        <strain evidence="1 2">BD-525</strain>
    </source>
</reference>
<evidence type="ECO:0000313" key="1">
    <source>
        <dbReference type="EMBL" id="MEC0243649.1"/>
    </source>
</evidence>
<dbReference type="RefSeq" id="WP_326091377.1">
    <property type="nucleotide sequence ID" value="NZ_JARLKZ010000026.1"/>
</dbReference>
<sequence length="102" mass="11942">MAWLQGGPFLEISFLIKEVDIKLFTSKLATLPCITIIEENITEKERLFELGYLFDEEDPNSNRIHSVRFNLFVELAGKRKSELLVNRIATETLLIVFCFFWK</sequence>